<protein>
    <submittedName>
        <fullName evidence="5">DNA polymerase III subunit epsilon</fullName>
    </submittedName>
</protein>
<keyword evidence="3" id="KW-0269">Exonuclease</keyword>
<sequence length="302" mass="34438">MKNFIAFDFETANSSRHSICSVGMVFVKDGKIVDSIYQLINPEEEFDEFNIGINNITPNNVKDAPTFNVFYNSIKDKIDNQLMVAHYLAFDGYALRDNLSKYQIQPCNNQLLCTYQLSKRLLIGQSSYSIKSLCQYYGIDLYNHHHALADARACAELMSKLIEENELEDLESLFEKTRIRPGILSPEKFRSSLVSKKKQKFDLSEIEVSEDADTTNPFFNKNIVFTGKLNVFTRKEAAQLVAAKGGKPQNGITKETNFIILGNFDDVMIKGNKSSKLEKAEKMIREGKELEIVSEEDFMKML</sequence>
<evidence type="ECO:0000256" key="2">
    <source>
        <dbReference type="ARBA" id="ARBA00022801"/>
    </source>
</evidence>
<dbReference type="PANTHER" id="PTHR30231">
    <property type="entry name" value="DNA POLYMERASE III SUBUNIT EPSILON"/>
    <property type="match status" value="1"/>
</dbReference>
<dbReference type="FunFam" id="3.30.420.10:FF:000045">
    <property type="entry name" value="3'-5' exonuclease DinG"/>
    <property type="match status" value="1"/>
</dbReference>
<dbReference type="Gene3D" id="3.40.50.10190">
    <property type="entry name" value="BRCT domain"/>
    <property type="match status" value="1"/>
</dbReference>
<evidence type="ECO:0000256" key="1">
    <source>
        <dbReference type="ARBA" id="ARBA00022722"/>
    </source>
</evidence>
<evidence type="ECO:0000256" key="3">
    <source>
        <dbReference type="ARBA" id="ARBA00022839"/>
    </source>
</evidence>
<comment type="caution">
    <text evidence="5">The sequence shown here is derived from an EMBL/GenBank/DDBJ whole genome shotgun (WGS) entry which is preliminary data.</text>
</comment>
<dbReference type="PROSITE" id="PS50172">
    <property type="entry name" value="BRCT"/>
    <property type="match status" value="1"/>
</dbReference>
<dbReference type="InterPro" id="IPR013520">
    <property type="entry name" value="Ribonucl_H"/>
</dbReference>
<dbReference type="SUPFAM" id="SSF52113">
    <property type="entry name" value="BRCT domain"/>
    <property type="match status" value="1"/>
</dbReference>
<dbReference type="Pfam" id="PF00929">
    <property type="entry name" value="RNase_T"/>
    <property type="match status" value="1"/>
</dbReference>
<keyword evidence="2" id="KW-0378">Hydrolase</keyword>
<dbReference type="InterPro" id="IPR012337">
    <property type="entry name" value="RNaseH-like_sf"/>
</dbReference>
<evidence type="ECO:0000259" key="4">
    <source>
        <dbReference type="PROSITE" id="PS50172"/>
    </source>
</evidence>
<dbReference type="Proteomes" id="UP000306477">
    <property type="component" value="Unassembled WGS sequence"/>
</dbReference>
<dbReference type="SUPFAM" id="SSF53098">
    <property type="entry name" value="Ribonuclease H-like"/>
    <property type="match status" value="1"/>
</dbReference>
<dbReference type="CDD" id="cd06130">
    <property type="entry name" value="DNA_pol_III_epsilon_like"/>
    <property type="match status" value="1"/>
</dbReference>
<dbReference type="SMART" id="SM00479">
    <property type="entry name" value="EXOIII"/>
    <property type="match status" value="1"/>
</dbReference>
<dbReference type="GO" id="GO:0005829">
    <property type="term" value="C:cytosol"/>
    <property type="evidence" value="ECO:0007669"/>
    <property type="project" value="TreeGrafter"/>
</dbReference>
<name>A0A4V3V716_9BACI</name>
<dbReference type="Pfam" id="PF00533">
    <property type="entry name" value="BRCT"/>
    <property type="match status" value="1"/>
</dbReference>
<dbReference type="PANTHER" id="PTHR30231:SF42">
    <property type="entry name" value="EXONUCLEASE"/>
    <property type="match status" value="1"/>
</dbReference>
<reference evidence="5 6" key="1">
    <citation type="journal article" date="2019" name="Indoor Air">
        <title>Impacts of indoor surface finishes on bacterial viability.</title>
        <authorList>
            <person name="Hu J."/>
            <person name="Maamar S.B."/>
            <person name="Glawe A.J."/>
            <person name="Gottel N."/>
            <person name="Gilbert J.A."/>
            <person name="Hartmann E.M."/>
        </authorList>
    </citation>
    <scope>NUCLEOTIDE SEQUENCE [LARGE SCALE GENOMIC DNA]</scope>
    <source>
        <strain evidence="5 6">AF060A6</strain>
    </source>
</reference>
<dbReference type="OrthoDB" id="9803913at2"/>
<gene>
    <name evidence="5" type="ORF">E1I69_22125</name>
</gene>
<evidence type="ECO:0000313" key="5">
    <source>
        <dbReference type="EMBL" id="THE09513.1"/>
    </source>
</evidence>
<dbReference type="GO" id="GO:0003676">
    <property type="term" value="F:nucleic acid binding"/>
    <property type="evidence" value="ECO:0007669"/>
    <property type="project" value="InterPro"/>
</dbReference>
<dbReference type="InterPro" id="IPR001357">
    <property type="entry name" value="BRCT_dom"/>
</dbReference>
<evidence type="ECO:0000313" key="6">
    <source>
        <dbReference type="Proteomes" id="UP000306477"/>
    </source>
</evidence>
<dbReference type="EMBL" id="SLUB01000075">
    <property type="protein sequence ID" value="THE09513.1"/>
    <property type="molecule type" value="Genomic_DNA"/>
</dbReference>
<dbReference type="GO" id="GO:0008408">
    <property type="term" value="F:3'-5' exonuclease activity"/>
    <property type="evidence" value="ECO:0007669"/>
    <property type="project" value="TreeGrafter"/>
</dbReference>
<keyword evidence="1" id="KW-0540">Nuclease</keyword>
<keyword evidence="6" id="KW-1185">Reference proteome</keyword>
<proteinExistence type="predicted"/>
<dbReference type="AlphaFoldDB" id="A0A4V3V716"/>
<dbReference type="RefSeq" id="WP_136381704.1">
    <property type="nucleotide sequence ID" value="NZ_SLUB01000075.1"/>
</dbReference>
<organism evidence="5 6">
    <name type="scientific">Bacillus timonensis</name>
    <dbReference type="NCBI Taxonomy" id="1033734"/>
    <lineage>
        <taxon>Bacteria</taxon>
        <taxon>Bacillati</taxon>
        <taxon>Bacillota</taxon>
        <taxon>Bacilli</taxon>
        <taxon>Bacillales</taxon>
        <taxon>Bacillaceae</taxon>
        <taxon>Bacillus</taxon>
    </lineage>
</organism>
<dbReference type="Gene3D" id="3.30.420.10">
    <property type="entry name" value="Ribonuclease H-like superfamily/Ribonuclease H"/>
    <property type="match status" value="1"/>
</dbReference>
<dbReference type="InterPro" id="IPR036420">
    <property type="entry name" value="BRCT_dom_sf"/>
</dbReference>
<feature type="domain" description="BRCT" evidence="4">
    <location>
        <begin position="213"/>
        <end position="302"/>
    </location>
</feature>
<accession>A0A4V3V716</accession>
<dbReference type="InterPro" id="IPR036397">
    <property type="entry name" value="RNaseH_sf"/>
</dbReference>
<dbReference type="CDD" id="cd17748">
    <property type="entry name" value="BRCT_DNA_ligase_like"/>
    <property type="match status" value="1"/>
</dbReference>